<dbReference type="NCBIfam" id="TIGR03696">
    <property type="entry name" value="Rhs_assc_core"/>
    <property type="match status" value="1"/>
</dbReference>
<sequence length="940" mass="106192">MQTALFNNTPTILVQDNRGQPVRQIQYLRHPNRPDTTEQLITRNQYNALSFLAHSIDPRLYQQQQTDETIKDNFSYLTSLSGEVLSVESVDAGRTITMNDIAQRPYFAVNATANRCHWQYEDNRSLGRLLSITEQKTTEEHITERFVWAGNSQTEKDWNLVGACVRHYDTAGLEQTDSIALTGAMLSTSRRLLSDDFAANWQGEDESAWDALLSPAVYTNHYTVDASGAILTSTDAMGNIQRQAYDVAGMLMASWLTLKNSSEQVIVKSLTYAANGQKLREEHGNGIVTSYIYEPQTQRLINIKTERPAGHLAGAKILQDLRYEYDPVGNVLRISNDAEATRFWRNQKIVPENHYYYDSLYRLVEATGREMANIGQQTPQLPPASPLDSHTYSNYTRSYTYDLGGNLSQIRHSAPASNNNYTVNITVSDRTNRAVLSTLTEDPSRVDDLFTAGGQQQQLLSGQALTWTPRGELLTVTLTGHSEQPADLEWYRYDANSQRVIKTTGRQNGNSSQTQQVIYLAGAELRTTSNDNGVKELLEITLMGAAGRAQVRALHWQIGKPVGINDDQLRYSYDDQQGSSRLEVDANGLLISQEEYYPYGGTSVLLAISQLEVNYKTIRYSGKELDATGLYYYGYRYYQPWVGRWLSADPAGTVDGLNLYRMCRNNPVTLVDEQGMAPSALQKSVDKNVKKAIKTIDKALGILQSDTEAVNQVMATFFGNTSSELKETWSRDLTAIQRMMKSFNVNENLLELNVSEKNVDTVAQTKYPFPNKKHFRDNEATSASEKEHYRAQVLETIPIVLADKKYLEVFKQKWYRTEEQTGKSTLIRTMIHEFSHIVIGTLDFAYGKVGIDNTNNLTPLYSLSMEKAIGQMALINHRFENYIVSTFGSLEGYSLEDYKELPYNNADSFAFATQLLAYSASKKSSRKEKFKSLVSRRFKK</sequence>
<organism evidence="1 2">
    <name type="scientific">Arsenophonus apicola</name>
    <dbReference type="NCBI Taxonomy" id="2879119"/>
    <lineage>
        <taxon>Bacteria</taxon>
        <taxon>Pseudomonadati</taxon>
        <taxon>Pseudomonadota</taxon>
        <taxon>Gammaproteobacteria</taxon>
        <taxon>Enterobacterales</taxon>
        <taxon>Morganellaceae</taxon>
        <taxon>Arsenophonus</taxon>
    </lineage>
</organism>
<evidence type="ECO:0000313" key="2">
    <source>
        <dbReference type="Proteomes" id="UP001231859"/>
    </source>
</evidence>
<dbReference type="InterPro" id="IPR050708">
    <property type="entry name" value="T6SS_VgrG/RHS"/>
</dbReference>
<proteinExistence type="predicted"/>
<keyword evidence="2" id="KW-1185">Reference proteome</keyword>
<dbReference type="Proteomes" id="UP001231859">
    <property type="component" value="Chromosome"/>
</dbReference>
<reference evidence="1 2" key="1">
    <citation type="submission" date="2023-04" db="EMBL/GenBank/DDBJ databases">
        <title>Genome dynamics across the evolutionary transition to endosymbiosis.</title>
        <authorList>
            <person name="Siozios S."/>
            <person name="Nadal-Jimenez P."/>
            <person name="Azagi T."/>
            <person name="Sprong H."/>
            <person name="Frost C.L."/>
            <person name="Parratt S.R."/>
            <person name="Taylor G."/>
            <person name="Brettell L."/>
            <person name="Lew K.C."/>
            <person name="Croft L."/>
            <person name="King K.C."/>
            <person name="Brockhurst M.A."/>
            <person name="Hypsa V."/>
            <person name="Novakova E."/>
            <person name="Darby A.C."/>
            <person name="Hurst G.D.D."/>
        </authorList>
    </citation>
    <scope>NUCLEOTIDE SEQUENCE [LARGE SCALE GENOMIC DNA]</scope>
    <source>
        <strain evidence="2">aApi_AU</strain>
    </source>
</reference>
<name>A0ABY8NZU5_9GAMM</name>
<accession>A0ABY8NZU5</accession>
<evidence type="ECO:0000313" key="1">
    <source>
        <dbReference type="EMBL" id="WGO82758.1"/>
    </source>
</evidence>
<protein>
    <submittedName>
        <fullName evidence="1">RHS repeat-associated core domain-containing protein</fullName>
    </submittedName>
</protein>
<dbReference type="InterPro" id="IPR024079">
    <property type="entry name" value="MetalloPept_cat_dom_sf"/>
</dbReference>
<dbReference type="PANTHER" id="PTHR32305:SF15">
    <property type="entry name" value="PROTEIN RHSA-RELATED"/>
    <property type="match status" value="1"/>
</dbReference>
<dbReference type="EMBL" id="CP123759">
    <property type="protein sequence ID" value="WGO82758.1"/>
    <property type="molecule type" value="Genomic_DNA"/>
</dbReference>
<dbReference type="RefSeq" id="WP_280937454.1">
    <property type="nucleotide sequence ID" value="NZ_CP123759.1"/>
</dbReference>
<dbReference type="Gene3D" id="2.180.10.10">
    <property type="entry name" value="RHS repeat-associated core"/>
    <property type="match status" value="1"/>
</dbReference>
<gene>
    <name evidence="1" type="ORF">QG404_10295</name>
</gene>
<dbReference type="Gene3D" id="3.40.390.10">
    <property type="entry name" value="Collagenase (Catalytic Domain)"/>
    <property type="match status" value="1"/>
</dbReference>
<dbReference type="InterPro" id="IPR041508">
    <property type="entry name" value="TcC-like_repeat"/>
</dbReference>
<dbReference type="Pfam" id="PF18807">
    <property type="entry name" value="TTc_toxin_rep"/>
    <property type="match status" value="1"/>
</dbReference>
<dbReference type="PANTHER" id="PTHR32305">
    <property type="match status" value="1"/>
</dbReference>
<dbReference type="InterPro" id="IPR022385">
    <property type="entry name" value="Rhs_assc_core"/>
</dbReference>